<reference evidence="2 3" key="1">
    <citation type="journal article" date="2023" name="IMA Fungus">
        <title>Comparative genomic study of the Penicillium genus elucidates a diverse pangenome and 15 lateral gene transfer events.</title>
        <authorList>
            <person name="Petersen C."/>
            <person name="Sorensen T."/>
            <person name="Nielsen M.R."/>
            <person name="Sondergaard T.E."/>
            <person name="Sorensen J.L."/>
            <person name="Fitzpatrick D.A."/>
            <person name="Frisvad J.C."/>
            <person name="Nielsen K.L."/>
        </authorList>
    </citation>
    <scope>NUCLEOTIDE SEQUENCE [LARGE SCALE GENOMIC DNA]</scope>
    <source>
        <strain evidence="2 3">IBT 29057</strain>
    </source>
</reference>
<keyword evidence="3" id="KW-1185">Reference proteome</keyword>
<accession>A0AAD6GQN6</accession>
<protein>
    <submittedName>
        <fullName evidence="2">Uncharacterized protein</fullName>
    </submittedName>
</protein>
<gene>
    <name evidence="2" type="ORF">N7450_008205</name>
</gene>
<dbReference type="EMBL" id="JAQJAC010000007">
    <property type="protein sequence ID" value="KAJ5579338.1"/>
    <property type="molecule type" value="Genomic_DNA"/>
</dbReference>
<name>A0AAD6GQN6_9EURO</name>
<evidence type="ECO:0000313" key="3">
    <source>
        <dbReference type="Proteomes" id="UP001216150"/>
    </source>
</evidence>
<dbReference type="Proteomes" id="UP001216150">
    <property type="component" value="Unassembled WGS sequence"/>
</dbReference>
<feature type="compositionally biased region" description="Low complexity" evidence="1">
    <location>
        <begin position="70"/>
        <end position="79"/>
    </location>
</feature>
<evidence type="ECO:0000256" key="1">
    <source>
        <dbReference type="SAM" id="MobiDB-lite"/>
    </source>
</evidence>
<proteinExistence type="predicted"/>
<evidence type="ECO:0000313" key="2">
    <source>
        <dbReference type="EMBL" id="KAJ5579338.1"/>
    </source>
</evidence>
<dbReference type="AlphaFoldDB" id="A0AAD6GQN6"/>
<feature type="compositionally biased region" description="Polar residues" evidence="1">
    <location>
        <begin position="85"/>
        <end position="103"/>
    </location>
</feature>
<organism evidence="2 3">
    <name type="scientific">Penicillium hetheringtonii</name>
    <dbReference type="NCBI Taxonomy" id="911720"/>
    <lineage>
        <taxon>Eukaryota</taxon>
        <taxon>Fungi</taxon>
        <taxon>Dikarya</taxon>
        <taxon>Ascomycota</taxon>
        <taxon>Pezizomycotina</taxon>
        <taxon>Eurotiomycetes</taxon>
        <taxon>Eurotiomycetidae</taxon>
        <taxon>Eurotiales</taxon>
        <taxon>Aspergillaceae</taxon>
        <taxon>Penicillium</taxon>
    </lineage>
</organism>
<feature type="region of interest" description="Disordered" evidence="1">
    <location>
        <begin position="70"/>
        <end position="103"/>
    </location>
</feature>
<sequence length="132" mass="13825">MRRRYQSSSCAPAVSPSPTKVHCYWTNSQVFRGSADQSSETMDFLPESLHDYEIFQVTLTVNSPAATSAAATSATASSAGETKETGSTTQVTAEPSSTTSSGNIGSKTAVPIIALGGIVVRVVIMARDGYIE</sequence>
<comment type="caution">
    <text evidence="2">The sequence shown here is derived from an EMBL/GenBank/DDBJ whole genome shotgun (WGS) entry which is preliminary data.</text>
</comment>